<organism evidence="1 2">
    <name type="scientific">Vigna unguiculata</name>
    <name type="common">Cowpea</name>
    <dbReference type="NCBI Taxonomy" id="3917"/>
    <lineage>
        <taxon>Eukaryota</taxon>
        <taxon>Viridiplantae</taxon>
        <taxon>Streptophyta</taxon>
        <taxon>Embryophyta</taxon>
        <taxon>Tracheophyta</taxon>
        <taxon>Spermatophyta</taxon>
        <taxon>Magnoliopsida</taxon>
        <taxon>eudicotyledons</taxon>
        <taxon>Gunneridae</taxon>
        <taxon>Pentapetalae</taxon>
        <taxon>rosids</taxon>
        <taxon>fabids</taxon>
        <taxon>Fabales</taxon>
        <taxon>Fabaceae</taxon>
        <taxon>Papilionoideae</taxon>
        <taxon>50 kb inversion clade</taxon>
        <taxon>NPAAA clade</taxon>
        <taxon>indigoferoid/millettioid clade</taxon>
        <taxon>Phaseoleae</taxon>
        <taxon>Vigna</taxon>
    </lineage>
</organism>
<evidence type="ECO:0000313" key="1">
    <source>
        <dbReference type="EMBL" id="QCD96551.1"/>
    </source>
</evidence>
<reference evidence="1 2" key="1">
    <citation type="submission" date="2019-04" db="EMBL/GenBank/DDBJ databases">
        <title>An improved genome assembly and genetic linkage map for asparagus bean, Vigna unguiculata ssp. sesquipedialis.</title>
        <authorList>
            <person name="Xia Q."/>
            <person name="Zhang R."/>
            <person name="Dong Y."/>
        </authorList>
    </citation>
    <scope>NUCLEOTIDE SEQUENCE [LARGE SCALE GENOMIC DNA]</scope>
    <source>
        <tissue evidence="1">Leaf</tissue>
    </source>
</reference>
<gene>
    <name evidence="1" type="ORF">DEO72_LG6g1257</name>
</gene>
<accession>A0A4D6M833</accession>
<dbReference type="AlphaFoldDB" id="A0A4D6M833"/>
<evidence type="ECO:0000313" key="2">
    <source>
        <dbReference type="Proteomes" id="UP000501690"/>
    </source>
</evidence>
<dbReference type="Proteomes" id="UP000501690">
    <property type="component" value="Linkage Group LG6"/>
</dbReference>
<name>A0A4D6M833_VIGUN</name>
<keyword evidence="2" id="KW-1185">Reference proteome</keyword>
<proteinExistence type="predicted"/>
<dbReference type="EMBL" id="CP039350">
    <property type="protein sequence ID" value="QCD96551.1"/>
    <property type="molecule type" value="Genomic_DNA"/>
</dbReference>
<sequence>MPRETLVAKEEKRLPVVVTRSGEDTMEMVELSKGLMRLSMAGMPNLRSKATTFSATTASSDLRGDEDNESTLWTRYWRD</sequence>
<protein>
    <submittedName>
        <fullName evidence="1">Uncharacterized protein</fullName>
    </submittedName>
</protein>